<gene>
    <name evidence="2" type="ORF">H8E29_00335</name>
</gene>
<protein>
    <submittedName>
        <fullName evidence="2">DUF362 domain-containing protein</fullName>
    </submittedName>
</protein>
<dbReference type="EMBL" id="JACNJN010000018">
    <property type="protein sequence ID" value="MBC8333689.1"/>
    <property type="molecule type" value="Genomic_DNA"/>
</dbReference>
<dbReference type="InterPro" id="IPR019546">
    <property type="entry name" value="TAT_signal_bac_arc"/>
</dbReference>
<dbReference type="NCBIfam" id="TIGR01409">
    <property type="entry name" value="TAT_signal_seq"/>
    <property type="match status" value="1"/>
</dbReference>
<reference evidence="2 3" key="1">
    <citation type="submission" date="2020-08" db="EMBL/GenBank/DDBJ databases">
        <title>Bridging the membrane lipid divide: bacteria of the FCB group superphylum have the potential to synthesize archaeal ether lipids.</title>
        <authorList>
            <person name="Villanueva L."/>
            <person name="Von Meijenfeldt F.A.B."/>
            <person name="Westbye A.B."/>
            <person name="Yadav S."/>
            <person name="Hopmans E.C."/>
            <person name="Dutilh B.E."/>
            <person name="Sinninghe Damste J.S."/>
        </authorList>
    </citation>
    <scope>NUCLEOTIDE SEQUENCE [LARGE SCALE GENOMIC DNA]</scope>
    <source>
        <strain evidence="2">NIOZ-UU36</strain>
    </source>
</reference>
<evidence type="ECO:0000259" key="1">
    <source>
        <dbReference type="Pfam" id="PF04015"/>
    </source>
</evidence>
<dbReference type="Proteomes" id="UP000614469">
    <property type="component" value="Unassembled WGS sequence"/>
</dbReference>
<dbReference type="PROSITE" id="PS51318">
    <property type="entry name" value="TAT"/>
    <property type="match status" value="1"/>
</dbReference>
<dbReference type="AlphaFoldDB" id="A0A8J6TGY4"/>
<sequence length="377" mass="40937">MSIQPNKSISKATISRRDFLRLAGVGAVSLLIPGCDTQESTAEPTAFPQSKSTSNISAHVAVGLAETYDRDTIENLVRNMIEGLGGLGDIVKPGDSVAIKTNLTGGVKSGALPGINPVDSFVTHPEIVRALTQAVKAAGASEIFIVEAVYQWDSYIQWGYEAIAEDTGAILVDLNDSKPYPDFQEVAVGAGSFFYESFIFNPIINDVDVFMSVSKMKNHYLAGVTHTMKNLYGLVPYRYYRLKNNDEYRSGFHGVGEETRSRLPRIITDLVRARPIDFGMIDGIKTTQGGEGPWINSLAKIEPGLLVAGKNCVATDAVGTALMNHDPIAEYPHAPYFRCDNHLNIAASLGLGTNRLEEIDILGPPIKKVKKQFSGAW</sequence>
<accession>A0A8J6TGY4</accession>
<dbReference type="InterPro" id="IPR007160">
    <property type="entry name" value="DUF362"/>
</dbReference>
<evidence type="ECO:0000313" key="2">
    <source>
        <dbReference type="EMBL" id="MBC8333689.1"/>
    </source>
</evidence>
<dbReference type="InterPro" id="IPR006311">
    <property type="entry name" value="TAT_signal"/>
</dbReference>
<evidence type="ECO:0000313" key="3">
    <source>
        <dbReference type="Proteomes" id="UP000614469"/>
    </source>
</evidence>
<comment type="caution">
    <text evidence="2">The sequence shown here is derived from an EMBL/GenBank/DDBJ whole genome shotgun (WGS) entry which is preliminary data.</text>
</comment>
<organism evidence="2 3">
    <name type="scientific">Candidatus Desulfolinea nitratireducens</name>
    <dbReference type="NCBI Taxonomy" id="2841698"/>
    <lineage>
        <taxon>Bacteria</taxon>
        <taxon>Bacillati</taxon>
        <taxon>Chloroflexota</taxon>
        <taxon>Anaerolineae</taxon>
        <taxon>Anaerolineales</taxon>
        <taxon>Anaerolineales incertae sedis</taxon>
        <taxon>Candidatus Desulfolinea</taxon>
    </lineage>
</organism>
<name>A0A8J6TGY4_9CHLR</name>
<dbReference type="Pfam" id="PF04015">
    <property type="entry name" value="DUF362"/>
    <property type="match status" value="1"/>
</dbReference>
<proteinExistence type="predicted"/>
<feature type="domain" description="DUF362" evidence="1">
    <location>
        <begin position="97"/>
        <end position="320"/>
    </location>
</feature>